<organism evidence="1 2">
    <name type="scientific">Hibiscus sabdariffa</name>
    <name type="common">roselle</name>
    <dbReference type="NCBI Taxonomy" id="183260"/>
    <lineage>
        <taxon>Eukaryota</taxon>
        <taxon>Viridiplantae</taxon>
        <taxon>Streptophyta</taxon>
        <taxon>Embryophyta</taxon>
        <taxon>Tracheophyta</taxon>
        <taxon>Spermatophyta</taxon>
        <taxon>Magnoliopsida</taxon>
        <taxon>eudicotyledons</taxon>
        <taxon>Gunneridae</taxon>
        <taxon>Pentapetalae</taxon>
        <taxon>rosids</taxon>
        <taxon>malvids</taxon>
        <taxon>Malvales</taxon>
        <taxon>Malvaceae</taxon>
        <taxon>Malvoideae</taxon>
        <taxon>Hibiscus</taxon>
    </lineage>
</organism>
<proteinExistence type="predicted"/>
<dbReference type="EMBL" id="JBBPBM010000015">
    <property type="protein sequence ID" value="KAK8558678.1"/>
    <property type="molecule type" value="Genomic_DNA"/>
</dbReference>
<sequence length="174" mass="18975">MGSPFDRKIKATGLKLGKWSKEKSDRHRTTCKELKKRILELQNSPLSKSSPLSTPLDIFEQWATPGPGFVKANVDASVDLVGRKASVAVIFRDKDGRFLGGTSASFIPSSIAAAEAYAVRLGTFVHMGLGVFDALFSVLVDLRGKKQLGPQISWEEKENVCVQSGAFTNGYNVR</sequence>
<reference evidence="1 2" key="1">
    <citation type="journal article" date="2024" name="G3 (Bethesda)">
        <title>Genome assembly of Hibiscus sabdariffa L. provides insights into metabolisms of medicinal natural products.</title>
        <authorList>
            <person name="Kim T."/>
        </authorList>
    </citation>
    <scope>NUCLEOTIDE SEQUENCE [LARGE SCALE GENOMIC DNA]</scope>
    <source>
        <strain evidence="1">TK-2024</strain>
        <tissue evidence="1">Old leaves</tissue>
    </source>
</reference>
<evidence type="ECO:0008006" key="3">
    <source>
        <dbReference type="Google" id="ProtNLM"/>
    </source>
</evidence>
<keyword evidence="2" id="KW-1185">Reference proteome</keyword>
<evidence type="ECO:0000313" key="2">
    <source>
        <dbReference type="Proteomes" id="UP001472677"/>
    </source>
</evidence>
<protein>
    <recommendedName>
        <fullName evidence="3">RNase H type-1 domain-containing protein</fullName>
    </recommendedName>
</protein>
<evidence type="ECO:0000313" key="1">
    <source>
        <dbReference type="EMBL" id="KAK8558678.1"/>
    </source>
</evidence>
<gene>
    <name evidence="1" type="ORF">V6N12_041978</name>
</gene>
<accession>A0ABR2EDF7</accession>
<dbReference type="Proteomes" id="UP001472677">
    <property type="component" value="Unassembled WGS sequence"/>
</dbReference>
<comment type="caution">
    <text evidence="1">The sequence shown here is derived from an EMBL/GenBank/DDBJ whole genome shotgun (WGS) entry which is preliminary data.</text>
</comment>
<name>A0ABR2EDF7_9ROSI</name>